<reference evidence="2" key="1">
    <citation type="submission" date="2021-02" db="EMBL/GenBank/DDBJ databases">
        <title>Skermanella TT6 skin isolate.</title>
        <authorList>
            <person name="Lee K."/>
            <person name="Ganzorig M."/>
        </authorList>
    </citation>
    <scope>NUCLEOTIDE SEQUENCE</scope>
    <source>
        <strain evidence="2">TT6</strain>
    </source>
</reference>
<name>A0ABX7B791_9PROT</name>
<organism evidence="2 3">
    <name type="scientific">Skermanella cutis</name>
    <dbReference type="NCBI Taxonomy" id="2775420"/>
    <lineage>
        <taxon>Bacteria</taxon>
        <taxon>Pseudomonadati</taxon>
        <taxon>Pseudomonadota</taxon>
        <taxon>Alphaproteobacteria</taxon>
        <taxon>Rhodospirillales</taxon>
        <taxon>Azospirillaceae</taxon>
        <taxon>Skermanella</taxon>
    </lineage>
</organism>
<gene>
    <name evidence="2" type="ORF">IGS68_01575</name>
</gene>
<keyword evidence="3" id="KW-1185">Reference proteome</keyword>
<dbReference type="EMBL" id="CP067420">
    <property type="protein sequence ID" value="QQP89993.1"/>
    <property type="molecule type" value="Genomic_DNA"/>
</dbReference>
<protein>
    <submittedName>
        <fullName evidence="2">Uncharacterized protein</fullName>
    </submittedName>
</protein>
<keyword evidence="1" id="KW-1133">Transmembrane helix</keyword>
<evidence type="ECO:0000256" key="1">
    <source>
        <dbReference type="SAM" id="Phobius"/>
    </source>
</evidence>
<sequence>MARSRNRPYSGSSSTGIMSRLLSVLIVLVLIVAAGGSVFLATWDIPAPSRTVERVIPDDRFPR</sequence>
<evidence type="ECO:0000313" key="3">
    <source>
        <dbReference type="Proteomes" id="UP000595197"/>
    </source>
</evidence>
<keyword evidence="1" id="KW-0472">Membrane</keyword>
<feature type="transmembrane region" description="Helical" evidence="1">
    <location>
        <begin position="21"/>
        <end position="43"/>
    </location>
</feature>
<dbReference type="Proteomes" id="UP000595197">
    <property type="component" value="Chromosome"/>
</dbReference>
<keyword evidence="1" id="KW-0812">Transmembrane</keyword>
<accession>A0ABX7B791</accession>
<proteinExistence type="predicted"/>
<evidence type="ECO:0000313" key="2">
    <source>
        <dbReference type="EMBL" id="QQP89993.1"/>
    </source>
</evidence>